<gene>
    <name evidence="3" type="ORF">SAMN05216247_103435</name>
</gene>
<evidence type="ECO:0000313" key="3">
    <source>
        <dbReference type="EMBL" id="SDY33966.1"/>
    </source>
</evidence>
<dbReference type="AlphaFoldDB" id="A0A1H3J1Z5"/>
<dbReference type="InterPro" id="IPR007337">
    <property type="entry name" value="RelB/DinJ"/>
</dbReference>
<accession>A0A1H3J1Z5</accession>
<organism evidence="3">
    <name type="scientific">Pseudomonas salomonii</name>
    <dbReference type="NCBI Taxonomy" id="191391"/>
    <lineage>
        <taxon>Bacteria</taxon>
        <taxon>Pseudomonadati</taxon>
        <taxon>Pseudomonadota</taxon>
        <taxon>Gammaproteobacteria</taxon>
        <taxon>Pseudomonadales</taxon>
        <taxon>Pseudomonadaceae</taxon>
        <taxon>Pseudomonas</taxon>
    </lineage>
</organism>
<dbReference type="PANTHER" id="PTHR38781:SF1">
    <property type="entry name" value="ANTITOXIN DINJ-RELATED"/>
    <property type="match status" value="1"/>
</dbReference>
<dbReference type="Proteomes" id="UP000182902">
    <property type="component" value="Unassembled WGS sequence"/>
</dbReference>
<protein>
    <submittedName>
        <fullName evidence="3">Addiction module antitoxin, RelB/DinJ family</fullName>
    </submittedName>
</protein>
<name>A0A1H3J1Z5_9PSED</name>
<dbReference type="InterPro" id="IPR013321">
    <property type="entry name" value="Arc_rbn_hlx_hlx"/>
</dbReference>
<dbReference type="GO" id="GO:0006355">
    <property type="term" value="P:regulation of DNA-templated transcription"/>
    <property type="evidence" value="ECO:0007669"/>
    <property type="project" value="InterPro"/>
</dbReference>
<evidence type="ECO:0000256" key="1">
    <source>
        <dbReference type="ARBA" id="ARBA00010562"/>
    </source>
</evidence>
<comment type="similarity">
    <text evidence="1">Belongs to the RelB/DinJ antitoxin family.</text>
</comment>
<dbReference type="Gene3D" id="1.10.1220.10">
    <property type="entry name" value="Met repressor-like"/>
    <property type="match status" value="1"/>
</dbReference>
<dbReference type="GO" id="GO:0006351">
    <property type="term" value="P:DNA-templated transcription"/>
    <property type="evidence" value="ECO:0007669"/>
    <property type="project" value="TreeGrafter"/>
</dbReference>
<reference evidence="3" key="1">
    <citation type="submission" date="2016-10" db="EMBL/GenBank/DDBJ databases">
        <authorList>
            <person name="de Groot N.N."/>
        </authorList>
    </citation>
    <scope>NUCLEOTIDE SEQUENCE [LARGE SCALE GENOMIC DNA]</scope>
    <source>
        <strain evidence="3">ICMP 14252</strain>
    </source>
</reference>
<dbReference type="NCBIfam" id="TIGR02384">
    <property type="entry name" value="RelB_DinJ"/>
    <property type="match status" value="1"/>
</dbReference>
<dbReference type="NCBIfam" id="NF008412">
    <property type="entry name" value="PRK11235.1"/>
    <property type="match status" value="1"/>
</dbReference>
<evidence type="ECO:0000256" key="2">
    <source>
        <dbReference type="ARBA" id="ARBA00022649"/>
    </source>
</evidence>
<dbReference type="EMBL" id="FNOX01000003">
    <property type="protein sequence ID" value="SDY33966.1"/>
    <property type="molecule type" value="Genomic_DNA"/>
</dbReference>
<dbReference type="PANTHER" id="PTHR38781">
    <property type="entry name" value="ANTITOXIN DINJ-RELATED"/>
    <property type="match status" value="1"/>
</dbReference>
<proteinExistence type="inferred from homology"/>
<dbReference type="Pfam" id="PF04221">
    <property type="entry name" value="RelB"/>
    <property type="match status" value="1"/>
</dbReference>
<sequence length="121" mass="13910">MTHGHCDALTREYANAIRPDKLANRPFLVHCNDHCHYTSIFPMATISIRIDDDLKARAYRELEKLGVTPSELMRQALQYVADRGQLPFKPVLMTEEDEELMATVRERLASPQRVKVSIDDL</sequence>
<keyword evidence="2" id="KW-1277">Toxin-antitoxin system</keyword>